<dbReference type="Pfam" id="PF13240">
    <property type="entry name" value="Zn_Ribbon_1"/>
    <property type="match status" value="1"/>
</dbReference>
<keyword evidence="4 6" id="KW-0472">Membrane</keyword>
<feature type="domain" description="TM2" evidence="7">
    <location>
        <begin position="64"/>
        <end position="112"/>
    </location>
</feature>
<dbReference type="PANTHER" id="PTHR21016:SF25">
    <property type="entry name" value="TM2 DOMAIN-CONTAINING PROTEIN DDB_G0277895-RELATED"/>
    <property type="match status" value="1"/>
</dbReference>
<dbReference type="PANTHER" id="PTHR21016">
    <property type="entry name" value="BETA-AMYLOID BINDING PROTEIN-RELATED"/>
    <property type="match status" value="1"/>
</dbReference>
<feature type="transmembrane region" description="Helical" evidence="6">
    <location>
        <begin position="93"/>
        <end position="119"/>
    </location>
</feature>
<dbReference type="InterPro" id="IPR007829">
    <property type="entry name" value="TM2"/>
</dbReference>
<evidence type="ECO:0000256" key="4">
    <source>
        <dbReference type="ARBA" id="ARBA00023136"/>
    </source>
</evidence>
<evidence type="ECO:0000313" key="10">
    <source>
        <dbReference type="Proteomes" id="UP001595528"/>
    </source>
</evidence>
<feature type="transmembrane region" description="Helical" evidence="6">
    <location>
        <begin position="67"/>
        <end position="87"/>
    </location>
</feature>
<evidence type="ECO:0000256" key="1">
    <source>
        <dbReference type="ARBA" id="ARBA00004141"/>
    </source>
</evidence>
<comment type="caution">
    <text evidence="9">The sequence shown here is derived from an EMBL/GenBank/DDBJ whole genome shotgun (WGS) entry which is preliminary data.</text>
</comment>
<feature type="domain" description="Zinc-ribbon" evidence="8">
    <location>
        <begin position="33"/>
        <end position="54"/>
    </location>
</feature>
<evidence type="ECO:0000256" key="3">
    <source>
        <dbReference type="ARBA" id="ARBA00022989"/>
    </source>
</evidence>
<name>A0ABV7L3I7_9PROT</name>
<evidence type="ECO:0000256" key="2">
    <source>
        <dbReference type="ARBA" id="ARBA00022692"/>
    </source>
</evidence>
<dbReference type="InterPro" id="IPR026870">
    <property type="entry name" value="Zinc_ribbon_dom"/>
</dbReference>
<gene>
    <name evidence="9" type="ORF">ACFOGJ_17195</name>
</gene>
<keyword evidence="3 6" id="KW-1133">Transmembrane helix</keyword>
<evidence type="ECO:0000259" key="7">
    <source>
        <dbReference type="Pfam" id="PF05154"/>
    </source>
</evidence>
<evidence type="ECO:0000256" key="6">
    <source>
        <dbReference type="SAM" id="Phobius"/>
    </source>
</evidence>
<dbReference type="Pfam" id="PF05154">
    <property type="entry name" value="TM2"/>
    <property type="match status" value="1"/>
</dbReference>
<accession>A0ABV7L3I7</accession>
<evidence type="ECO:0000259" key="8">
    <source>
        <dbReference type="Pfam" id="PF13240"/>
    </source>
</evidence>
<sequence>MSDISTSGGAVPGGMGPVEAGSGGQPPKAGMVHCTSCGAEIAQVAQTCPKCGAPNLANGERTSEKSMVAAALLCFFFGTFGFHRFYVGKIITGILMILTLGGLGIWTLIDFVMIIVGSFRDKEGLPLKR</sequence>
<proteinExistence type="predicted"/>
<dbReference type="RefSeq" id="WP_379902694.1">
    <property type="nucleotide sequence ID" value="NZ_JBHRTR010000029.1"/>
</dbReference>
<evidence type="ECO:0000256" key="5">
    <source>
        <dbReference type="SAM" id="MobiDB-lite"/>
    </source>
</evidence>
<protein>
    <submittedName>
        <fullName evidence="9">Zinc-ribbon domain and TM2 domain-containing protein</fullName>
    </submittedName>
</protein>
<comment type="subcellular location">
    <subcellularLocation>
        <location evidence="1">Membrane</location>
        <topology evidence="1">Multi-pass membrane protein</topology>
    </subcellularLocation>
</comment>
<feature type="region of interest" description="Disordered" evidence="5">
    <location>
        <begin position="1"/>
        <end position="29"/>
    </location>
</feature>
<reference evidence="10" key="1">
    <citation type="journal article" date="2019" name="Int. J. Syst. Evol. Microbiol.">
        <title>The Global Catalogue of Microorganisms (GCM) 10K type strain sequencing project: providing services to taxonomists for standard genome sequencing and annotation.</title>
        <authorList>
            <consortium name="The Broad Institute Genomics Platform"/>
            <consortium name="The Broad Institute Genome Sequencing Center for Infectious Disease"/>
            <person name="Wu L."/>
            <person name="Ma J."/>
        </authorList>
    </citation>
    <scope>NUCLEOTIDE SEQUENCE [LARGE SCALE GENOMIC DNA]</scope>
    <source>
        <strain evidence="10">KCTC 42964</strain>
    </source>
</reference>
<dbReference type="Proteomes" id="UP001595528">
    <property type="component" value="Unassembled WGS sequence"/>
</dbReference>
<keyword evidence="2 6" id="KW-0812">Transmembrane</keyword>
<keyword evidence="10" id="KW-1185">Reference proteome</keyword>
<evidence type="ECO:0000313" key="9">
    <source>
        <dbReference type="EMBL" id="MFC3228984.1"/>
    </source>
</evidence>
<organism evidence="9 10">
    <name type="scientific">Marinibaculum pumilum</name>
    <dbReference type="NCBI Taxonomy" id="1766165"/>
    <lineage>
        <taxon>Bacteria</taxon>
        <taxon>Pseudomonadati</taxon>
        <taxon>Pseudomonadota</taxon>
        <taxon>Alphaproteobacteria</taxon>
        <taxon>Rhodospirillales</taxon>
        <taxon>Rhodospirillaceae</taxon>
        <taxon>Marinibaculum</taxon>
    </lineage>
</organism>
<dbReference type="InterPro" id="IPR050932">
    <property type="entry name" value="TM2D1-3-like"/>
</dbReference>
<feature type="compositionally biased region" description="Gly residues" evidence="5">
    <location>
        <begin position="10"/>
        <end position="24"/>
    </location>
</feature>
<dbReference type="EMBL" id="JBHRTR010000029">
    <property type="protein sequence ID" value="MFC3228984.1"/>
    <property type="molecule type" value="Genomic_DNA"/>
</dbReference>